<dbReference type="PANTHER" id="PTHR32182:SF22">
    <property type="entry name" value="ATP-DEPENDENT ENDONUCLEASE, OLD FAMILY-RELATED"/>
    <property type="match status" value="1"/>
</dbReference>
<reference evidence="2 3" key="1">
    <citation type="submission" date="2014-07" db="EMBL/GenBank/DDBJ databases">
        <title>Draft Genome Sequence of Gephyronic Acid Producer, Cystobacter violaceus Strain Cb vi76.</title>
        <authorList>
            <person name="Stevens D.C."/>
            <person name="Young J."/>
            <person name="Carmichael R."/>
            <person name="Tan J."/>
            <person name="Taylor R.E."/>
        </authorList>
    </citation>
    <scope>NUCLEOTIDE SEQUENCE [LARGE SCALE GENOMIC DNA]</scope>
    <source>
        <strain evidence="2 3">Cb vi76</strain>
    </source>
</reference>
<dbReference type="PANTHER" id="PTHR32182">
    <property type="entry name" value="DNA REPLICATION AND REPAIR PROTEIN RECF"/>
    <property type="match status" value="1"/>
</dbReference>
<proteinExistence type="predicted"/>
<organism evidence="2 3">
    <name type="scientific">Archangium violaceum Cb vi76</name>
    <dbReference type="NCBI Taxonomy" id="1406225"/>
    <lineage>
        <taxon>Bacteria</taxon>
        <taxon>Pseudomonadati</taxon>
        <taxon>Myxococcota</taxon>
        <taxon>Myxococcia</taxon>
        <taxon>Myxococcales</taxon>
        <taxon>Cystobacterineae</taxon>
        <taxon>Archangiaceae</taxon>
        <taxon>Archangium</taxon>
    </lineage>
</organism>
<dbReference type="GO" id="GO:0006302">
    <property type="term" value="P:double-strand break repair"/>
    <property type="evidence" value="ECO:0007669"/>
    <property type="project" value="TreeGrafter"/>
</dbReference>
<dbReference type="GO" id="GO:0016887">
    <property type="term" value="F:ATP hydrolysis activity"/>
    <property type="evidence" value="ECO:0007669"/>
    <property type="project" value="InterPro"/>
</dbReference>
<accession>A0A084STC0</accession>
<sequence>MPPENRAITRIQVEGYRSLQNVELKPGRVTVLIGANGAGKSNLLSFLRMVALMRTQSLRRYVGEAGGASALLHYGPKVTKELNIRLEFEQKTGANAYGARLGYGAGDTLLYLDETVEYRAAGSAVFKVTSLGAGHKESMLEEAAGEQGNPTAKVVRWWLSKTNFFHFHDTSFAAPLRQNSRQEDVRFLRSDGSNLAAYLRSLAISEEPARQAAWRRISQLVRRVAPFIKSLQPTLVDPAHPETSSVRLDWVDERDQLFGPHHLSDGTLRCIALFTALGQPVESLPAFLSIDEPELGLHPAALDILASLVRSTSTHAQILLATQSPALLDLFEPQDVVVTERAQGATTFRRLDPDQLAGWLEDYSMSELYDKNVLGGRP</sequence>
<dbReference type="GO" id="GO:0005524">
    <property type="term" value="F:ATP binding"/>
    <property type="evidence" value="ECO:0007669"/>
    <property type="project" value="InterPro"/>
</dbReference>
<feature type="domain" description="ATPase AAA-type core" evidence="1">
    <location>
        <begin position="251"/>
        <end position="329"/>
    </location>
</feature>
<dbReference type="RefSeq" id="WP_043397797.1">
    <property type="nucleotide sequence ID" value="NZ_JPMI01000133.1"/>
</dbReference>
<dbReference type="EMBL" id="JPMI01000133">
    <property type="protein sequence ID" value="KFA91705.1"/>
    <property type="molecule type" value="Genomic_DNA"/>
</dbReference>
<dbReference type="SUPFAM" id="SSF52540">
    <property type="entry name" value="P-loop containing nucleoside triphosphate hydrolases"/>
    <property type="match status" value="1"/>
</dbReference>
<dbReference type="PIRSF" id="PIRSF029347">
    <property type="entry name" value="RecF"/>
    <property type="match status" value="1"/>
</dbReference>
<gene>
    <name evidence="2" type="ORF">Q664_20425</name>
</gene>
<protein>
    <recommendedName>
        <fullName evidence="1">ATPase AAA-type core domain-containing protein</fullName>
    </recommendedName>
</protein>
<evidence type="ECO:0000313" key="3">
    <source>
        <dbReference type="Proteomes" id="UP000028547"/>
    </source>
</evidence>
<dbReference type="InterPro" id="IPR003959">
    <property type="entry name" value="ATPase_AAA_core"/>
</dbReference>
<dbReference type="InterPro" id="IPR014555">
    <property type="entry name" value="RecF-like"/>
</dbReference>
<comment type="caution">
    <text evidence="2">The sequence shown here is derived from an EMBL/GenBank/DDBJ whole genome shotgun (WGS) entry which is preliminary data.</text>
</comment>
<dbReference type="AlphaFoldDB" id="A0A084STC0"/>
<evidence type="ECO:0000259" key="1">
    <source>
        <dbReference type="Pfam" id="PF13304"/>
    </source>
</evidence>
<dbReference type="GO" id="GO:0000731">
    <property type="term" value="P:DNA synthesis involved in DNA repair"/>
    <property type="evidence" value="ECO:0007669"/>
    <property type="project" value="TreeGrafter"/>
</dbReference>
<evidence type="ECO:0000313" key="2">
    <source>
        <dbReference type="EMBL" id="KFA91705.1"/>
    </source>
</evidence>
<name>A0A084STC0_9BACT</name>
<dbReference type="Pfam" id="PF13304">
    <property type="entry name" value="AAA_21"/>
    <property type="match status" value="2"/>
</dbReference>
<dbReference type="Proteomes" id="UP000028547">
    <property type="component" value="Unassembled WGS sequence"/>
</dbReference>
<dbReference type="InterPro" id="IPR027417">
    <property type="entry name" value="P-loop_NTPase"/>
</dbReference>
<feature type="domain" description="ATPase AAA-type core" evidence="1">
    <location>
        <begin position="29"/>
        <end position="67"/>
    </location>
</feature>
<dbReference type="Gene3D" id="3.40.50.300">
    <property type="entry name" value="P-loop containing nucleotide triphosphate hydrolases"/>
    <property type="match status" value="1"/>
</dbReference>